<dbReference type="GO" id="GO:0005525">
    <property type="term" value="F:GTP binding"/>
    <property type="evidence" value="ECO:0007669"/>
    <property type="project" value="UniProtKB-KW"/>
</dbReference>
<sequence length="794" mass="87693">MTRKKITAALVGNPNSGKTTIFNNVTGGRQHVGNYPGVTVEKKEGYKNLGDKEFAIIDLPGTYSLTAYSQEEVVTRNFIVNDKPDVVIDILDASNLERNLYLTVQLLELEHPLLLALNMVDVAEDLGVKINDSKLSQCLNGTPVVRTIGVRNEGTDAMLLAAAEASGNKQSNGFKLDYGNDVEEAIKKLEPLLITLHNEIKFPVRWLALKLLENDANIKKSLIKLSSSDSVVNECDKIRIDLSHKLGEDVELFVAGQRYQFVGKVYQQIADVRDAHAITTSDKIDKVLTNRLFGLPIFFGLMWVVFNLVFTIGDIPSGWIEDAFGKLGELIGSVMSDGPLKSLVVDGIIGGVGGVLTFVPGIILLFLAISILEDTGYMARAAFIMDRMMRKFGLHGKSFIPLLLGFGCSVPAIMGSRMLENPRDRMITILVSPLMSCSAKLPVYTVLIAAFFDPSVAGNVLFSIYILGIVLLMIMASIYRKTLFKGESEPFVMELPPYRIPTIKSIVLHMWERSSLYLKKAGTIILAASILMWFLTNYPSEVEYSKDYDALTVQAEETYTQQVREDVLAPLNIEDVEQNEQLTALVSEIQDVNTEFDEATAELEEDSAEYAELDAAKTEKLQLIETENPELYASAAKYVELTSGLEEEKTHLENEKTGEKLERSYSGQLGKFVEPAIRPLGFDWRVGVSLVAGVTAKEVVLSTMGTIYSLGETDENSKSLKHALAQDPNLNPLVAYSLMVFVLIYSPCLAALAVMKRETNSWKWPAFSLLYGTALAWVVTFIVYQGGKLLGFGS</sequence>
<dbReference type="InterPro" id="IPR011640">
    <property type="entry name" value="Fe2_transport_prot_B_C"/>
</dbReference>
<gene>
    <name evidence="20" type="ORF">SAMN04490355_101836</name>
</gene>
<feature type="binding site" evidence="16">
    <location>
        <position position="27"/>
    </location>
    <ligand>
        <name>Mg(2+)</name>
        <dbReference type="ChEBI" id="CHEBI:18420"/>
        <label>2</label>
    </ligand>
</feature>
<evidence type="ECO:0000256" key="12">
    <source>
        <dbReference type="ARBA" id="ARBA00023134"/>
    </source>
</evidence>
<keyword evidence="21" id="KW-1185">Reference proteome</keyword>
<keyword evidence="11" id="KW-0406">Ion transport</keyword>
<dbReference type="Gene3D" id="3.40.50.300">
    <property type="entry name" value="P-loop containing nucleotide triphosphate hydrolases"/>
    <property type="match status" value="1"/>
</dbReference>
<dbReference type="AlphaFoldDB" id="A0A1I4KKF6"/>
<keyword evidence="18" id="KW-0175">Coiled coil</keyword>
<evidence type="ECO:0000256" key="1">
    <source>
        <dbReference type="ARBA" id="ARBA00003926"/>
    </source>
</evidence>
<dbReference type="InterPro" id="IPR003373">
    <property type="entry name" value="Fe2_transport_prot-B"/>
</dbReference>
<evidence type="ECO:0000256" key="8">
    <source>
        <dbReference type="ARBA" id="ARBA00022741"/>
    </source>
</evidence>
<organism evidence="20 21">
    <name type="scientific">Pelosinus propionicus DSM 13327</name>
    <dbReference type="NCBI Taxonomy" id="1123291"/>
    <lineage>
        <taxon>Bacteria</taxon>
        <taxon>Bacillati</taxon>
        <taxon>Bacillota</taxon>
        <taxon>Negativicutes</taxon>
        <taxon>Selenomonadales</taxon>
        <taxon>Sporomusaceae</taxon>
        <taxon>Pelosinus</taxon>
    </lineage>
</organism>
<reference evidence="21" key="1">
    <citation type="submission" date="2016-10" db="EMBL/GenBank/DDBJ databases">
        <authorList>
            <person name="Varghese N."/>
            <person name="Submissions S."/>
        </authorList>
    </citation>
    <scope>NUCLEOTIDE SEQUENCE [LARGE SCALE GENOMIC DNA]</scope>
    <source>
        <strain evidence="21">DSM 13327</strain>
    </source>
</reference>
<evidence type="ECO:0000256" key="10">
    <source>
        <dbReference type="ARBA" id="ARBA00023004"/>
    </source>
</evidence>
<feature type="transmembrane region" description="Helical" evidence="17">
    <location>
        <begin position="292"/>
        <end position="310"/>
    </location>
</feature>
<dbReference type="InterPro" id="IPR006073">
    <property type="entry name" value="GTP-bd"/>
</dbReference>
<keyword evidence="10 17" id="KW-0408">Iron</keyword>
<dbReference type="GO" id="GO:0005886">
    <property type="term" value="C:plasma membrane"/>
    <property type="evidence" value="ECO:0007669"/>
    <property type="project" value="UniProtKB-SubCell"/>
</dbReference>
<dbReference type="PANTHER" id="PTHR43185:SF1">
    <property type="entry name" value="FE(2+) TRANSPORTER FEOB"/>
    <property type="match status" value="1"/>
</dbReference>
<feature type="binding site" evidence="16">
    <location>
        <position position="26"/>
    </location>
    <ligand>
        <name>Mg(2+)</name>
        <dbReference type="ChEBI" id="CHEBI:18420"/>
        <label>2</label>
    </ligand>
</feature>
<dbReference type="OrthoDB" id="9809127at2"/>
<evidence type="ECO:0000256" key="18">
    <source>
        <dbReference type="SAM" id="Coils"/>
    </source>
</evidence>
<keyword evidence="4" id="KW-1003">Cell membrane</keyword>
<dbReference type="InterPro" id="IPR050860">
    <property type="entry name" value="FeoB_GTPase"/>
</dbReference>
<feature type="binding site" evidence="15">
    <location>
        <begin position="118"/>
        <end position="121"/>
    </location>
    <ligand>
        <name>GTP</name>
        <dbReference type="ChEBI" id="CHEBI:37565"/>
        <label>1</label>
    </ligand>
</feature>
<dbReference type="Pfam" id="PF07670">
    <property type="entry name" value="Gate"/>
    <property type="match status" value="2"/>
</dbReference>
<keyword evidence="8 15" id="KW-0547">Nucleotide-binding</keyword>
<comment type="function">
    <text evidence="1 17">Probable transporter of a GTP-driven Fe(2+) uptake system.</text>
</comment>
<feature type="domain" description="FeoB-type G" evidence="19">
    <location>
        <begin position="5"/>
        <end position="168"/>
    </location>
</feature>
<evidence type="ECO:0000256" key="17">
    <source>
        <dbReference type="RuleBase" id="RU362098"/>
    </source>
</evidence>
<dbReference type="InterPro" id="IPR011642">
    <property type="entry name" value="Gate_dom"/>
</dbReference>
<dbReference type="PANTHER" id="PTHR43185">
    <property type="entry name" value="FERROUS IRON TRANSPORT PROTEIN B"/>
    <property type="match status" value="1"/>
</dbReference>
<evidence type="ECO:0000256" key="7">
    <source>
        <dbReference type="ARBA" id="ARBA00022692"/>
    </source>
</evidence>
<feature type="transmembrane region" description="Helical" evidence="17">
    <location>
        <begin position="733"/>
        <end position="754"/>
    </location>
</feature>
<feature type="binding site" evidence="16">
    <location>
        <position position="23"/>
    </location>
    <ligand>
        <name>Mg(2+)</name>
        <dbReference type="ChEBI" id="CHEBI:18420"/>
        <label>2</label>
    </ligand>
</feature>
<dbReference type="Pfam" id="PF02421">
    <property type="entry name" value="FeoB_N"/>
    <property type="match status" value="1"/>
</dbReference>
<dbReference type="PROSITE" id="PS51711">
    <property type="entry name" value="G_FEOB"/>
    <property type="match status" value="1"/>
</dbReference>
<keyword evidence="7 17" id="KW-0812">Transmembrane</keyword>
<dbReference type="GO" id="GO:0015093">
    <property type="term" value="F:ferrous iron transmembrane transporter activity"/>
    <property type="evidence" value="ECO:0007669"/>
    <property type="project" value="UniProtKB-UniRule"/>
</dbReference>
<comment type="similarity">
    <text evidence="17">Belongs to the TRAFAC class TrmE-Era-EngA-EngB-Septin-like GTPase superfamily. FeoB GTPase (TC 9.A.8) family.</text>
</comment>
<keyword evidence="16" id="KW-0460">Magnesium</keyword>
<dbReference type="GO" id="GO:0046872">
    <property type="term" value="F:metal ion binding"/>
    <property type="evidence" value="ECO:0007669"/>
    <property type="project" value="UniProtKB-KW"/>
</dbReference>
<keyword evidence="16" id="KW-0479">Metal-binding</keyword>
<keyword evidence="5 17" id="KW-0410">Iron transport</keyword>
<evidence type="ECO:0000256" key="11">
    <source>
        <dbReference type="ARBA" id="ARBA00023065"/>
    </source>
</evidence>
<keyword evidence="3 17" id="KW-0813">Transport</keyword>
<feature type="transmembrane region" description="Helical" evidence="17">
    <location>
        <begin position="426"/>
        <end position="452"/>
    </location>
</feature>
<dbReference type="InterPro" id="IPR027417">
    <property type="entry name" value="P-loop_NTPase"/>
</dbReference>
<name>A0A1I4KKF6_9FIRM</name>
<evidence type="ECO:0000256" key="4">
    <source>
        <dbReference type="ARBA" id="ARBA00022475"/>
    </source>
</evidence>
<proteinExistence type="inferred from homology"/>
<evidence type="ECO:0000256" key="3">
    <source>
        <dbReference type="ARBA" id="ARBA00022448"/>
    </source>
</evidence>
<feature type="binding site" evidence="15">
    <location>
        <begin position="12"/>
        <end position="19"/>
    </location>
    <ligand>
        <name>GTP</name>
        <dbReference type="ChEBI" id="CHEBI:37565"/>
        <label>1</label>
    </ligand>
</feature>
<feature type="coiled-coil region" evidence="18">
    <location>
        <begin position="582"/>
        <end position="616"/>
    </location>
</feature>
<keyword evidence="9 17" id="KW-1133">Transmembrane helix</keyword>
<dbReference type="EMBL" id="FOTS01000018">
    <property type="protein sequence ID" value="SFL79238.1"/>
    <property type="molecule type" value="Genomic_DNA"/>
</dbReference>
<dbReference type="NCBIfam" id="TIGR00437">
    <property type="entry name" value="feoB"/>
    <property type="match status" value="1"/>
</dbReference>
<dbReference type="FunFam" id="3.40.50.300:FF:000426">
    <property type="entry name" value="Ferrous iron transport protein B"/>
    <property type="match status" value="1"/>
</dbReference>
<accession>A0A1I4KKF6</accession>
<comment type="subcellular location">
    <subcellularLocation>
        <location evidence="2">Cell inner membrane</location>
        <topology evidence="2">Multi-pass membrane protein</topology>
    </subcellularLocation>
    <subcellularLocation>
        <location evidence="17">Cell membrane</location>
        <topology evidence="17">Multi-pass membrane protein</topology>
    </subcellularLocation>
</comment>
<feature type="binding site" evidence="15">
    <location>
        <begin position="37"/>
        <end position="41"/>
    </location>
    <ligand>
        <name>GTP</name>
        <dbReference type="ChEBI" id="CHEBI:37565"/>
        <label>1</label>
    </ligand>
</feature>
<keyword evidence="13 17" id="KW-0472">Membrane</keyword>
<dbReference type="PRINTS" id="PR00326">
    <property type="entry name" value="GTP1OBG"/>
</dbReference>
<dbReference type="Pfam" id="PF17910">
    <property type="entry name" value="FeoB_Cyto"/>
    <property type="match status" value="1"/>
</dbReference>
<dbReference type="InterPro" id="IPR030389">
    <property type="entry name" value="G_FEOB_dom"/>
</dbReference>
<dbReference type="InterPro" id="IPR041069">
    <property type="entry name" value="FeoB_Cyto"/>
</dbReference>
<evidence type="ECO:0000313" key="21">
    <source>
        <dbReference type="Proteomes" id="UP000199520"/>
    </source>
</evidence>
<dbReference type="Pfam" id="PF07664">
    <property type="entry name" value="FeoB_C"/>
    <property type="match status" value="1"/>
</dbReference>
<feature type="binding site" evidence="15">
    <location>
        <begin position="58"/>
        <end position="61"/>
    </location>
    <ligand>
        <name>GTP</name>
        <dbReference type="ChEBI" id="CHEBI:37565"/>
        <label>1</label>
    </ligand>
</feature>
<feature type="transmembrane region" description="Helical" evidence="17">
    <location>
        <begin position="343"/>
        <end position="372"/>
    </location>
</feature>
<protein>
    <recommendedName>
        <fullName evidence="14 17">Ferrous iron transport protein B</fullName>
    </recommendedName>
</protein>
<evidence type="ECO:0000256" key="13">
    <source>
        <dbReference type="ARBA" id="ARBA00023136"/>
    </source>
</evidence>
<evidence type="ECO:0000256" key="2">
    <source>
        <dbReference type="ARBA" id="ARBA00004429"/>
    </source>
</evidence>
<dbReference type="RefSeq" id="WP_090936913.1">
    <property type="nucleotide sequence ID" value="NZ_FOTS01000018.1"/>
</dbReference>
<feature type="transmembrane region" description="Helical" evidence="17">
    <location>
        <begin position="458"/>
        <end position="479"/>
    </location>
</feature>
<dbReference type="SUPFAM" id="SSF52540">
    <property type="entry name" value="P-loop containing nucleoside triphosphate hydrolases"/>
    <property type="match status" value="1"/>
</dbReference>
<evidence type="ECO:0000256" key="16">
    <source>
        <dbReference type="PIRSR" id="PIRSR603373-2"/>
    </source>
</evidence>
<dbReference type="Gene3D" id="1.10.287.1770">
    <property type="match status" value="1"/>
</dbReference>
<evidence type="ECO:0000256" key="15">
    <source>
        <dbReference type="PIRSR" id="PIRSR603373-1"/>
    </source>
</evidence>
<evidence type="ECO:0000259" key="19">
    <source>
        <dbReference type="PROSITE" id="PS51711"/>
    </source>
</evidence>
<evidence type="ECO:0000256" key="5">
    <source>
        <dbReference type="ARBA" id="ARBA00022496"/>
    </source>
</evidence>
<evidence type="ECO:0000256" key="14">
    <source>
        <dbReference type="NCBIfam" id="TIGR00437"/>
    </source>
</evidence>
<dbReference type="STRING" id="1123291.SAMN04490355_101836"/>
<feature type="transmembrane region" description="Helical" evidence="17">
    <location>
        <begin position="766"/>
        <end position="784"/>
    </location>
</feature>
<evidence type="ECO:0000256" key="6">
    <source>
        <dbReference type="ARBA" id="ARBA00022519"/>
    </source>
</evidence>
<keyword evidence="12 15" id="KW-0342">GTP-binding</keyword>
<evidence type="ECO:0000256" key="9">
    <source>
        <dbReference type="ARBA" id="ARBA00022989"/>
    </source>
</evidence>
<evidence type="ECO:0000313" key="20">
    <source>
        <dbReference type="EMBL" id="SFL79238.1"/>
    </source>
</evidence>
<dbReference type="Proteomes" id="UP000199520">
    <property type="component" value="Unassembled WGS sequence"/>
</dbReference>
<keyword evidence="6" id="KW-0997">Cell inner membrane</keyword>
<comment type="caution">
    <text evidence="17">Lacks conserved residue(s) required for the propagation of feature annotation.</text>
</comment>
<dbReference type="CDD" id="cd01879">
    <property type="entry name" value="FeoB"/>
    <property type="match status" value="1"/>
</dbReference>
<feature type="transmembrane region" description="Helical" evidence="17">
    <location>
        <begin position="392"/>
        <end position="414"/>
    </location>
</feature>